<accession>A0A7U0N3D5</accession>
<gene>
    <name evidence="1" type="ORF">JKX24_16455</name>
</gene>
<dbReference type="AlphaFoldDB" id="A0A7U0N3D5"/>
<name>A0A7U0N3D5_SERPR</name>
<protein>
    <submittedName>
        <fullName evidence="1">Uncharacterized protein</fullName>
    </submittedName>
</protein>
<organism evidence="1 2">
    <name type="scientific">Serratia proteamaculans</name>
    <dbReference type="NCBI Taxonomy" id="28151"/>
    <lineage>
        <taxon>Bacteria</taxon>
        <taxon>Pseudomonadati</taxon>
        <taxon>Pseudomonadota</taxon>
        <taxon>Gammaproteobacteria</taxon>
        <taxon>Enterobacterales</taxon>
        <taxon>Yersiniaceae</taxon>
        <taxon>Serratia</taxon>
    </lineage>
</organism>
<evidence type="ECO:0000313" key="2">
    <source>
        <dbReference type="Proteomes" id="UP000596176"/>
    </source>
</evidence>
<proteinExistence type="predicted"/>
<reference evidence="1 2" key="1">
    <citation type="submission" date="2021-01" db="EMBL/GenBank/DDBJ databases">
        <title>Chromosome sequence of Serratia proteamaculans strain 94 rif-r, isolated from spoiled beef.</title>
        <authorList>
            <person name="Zaytseva Y.V."/>
            <person name="Iablokov S.N."/>
            <person name="Klyukina A."/>
        </authorList>
    </citation>
    <scope>NUCLEOTIDE SEQUENCE [LARGE SCALE GENOMIC DNA]</scope>
    <source>
        <strain evidence="1 2">94 rif-r</strain>
    </source>
</reference>
<dbReference type="Proteomes" id="UP000596176">
    <property type="component" value="Chromosome"/>
</dbReference>
<evidence type="ECO:0000313" key="1">
    <source>
        <dbReference type="EMBL" id="QQX51795.1"/>
    </source>
</evidence>
<sequence length="65" mass="6882">MKSDGQQPNIEDLMAMAALTGVIAKFGNGVFASTGRTVVEEAYKIAGDMLKHKQKLAAQRGSNDA</sequence>
<dbReference type="RefSeq" id="WP_207979823.1">
    <property type="nucleotide sequence ID" value="NZ_CP068391.1"/>
</dbReference>
<dbReference type="EMBL" id="CP068391">
    <property type="protein sequence ID" value="QQX51795.1"/>
    <property type="molecule type" value="Genomic_DNA"/>
</dbReference>